<dbReference type="PROSITE" id="PS51278">
    <property type="entry name" value="GATASE_TYPE_2"/>
    <property type="match status" value="1"/>
</dbReference>
<dbReference type="AlphaFoldDB" id="A0A381WVW3"/>
<dbReference type="PANTHER" id="PTHR43284">
    <property type="entry name" value="ASPARAGINE SYNTHETASE (GLUTAMINE-HYDROLYZING)"/>
    <property type="match status" value="1"/>
</dbReference>
<proteinExistence type="predicted"/>
<dbReference type="InterPro" id="IPR033738">
    <property type="entry name" value="AsnB_N"/>
</dbReference>
<dbReference type="SUPFAM" id="SSF56235">
    <property type="entry name" value="N-terminal nucleophile aminohydrolases (Ntn hydrolases)"/>
    <property type="match status" value="1"/>
</dbReference>
<dbReference type="CDD" id="cd00712">
    <property type="entry name" value="AsnB"/>
    <property type="match status" value="1"/>
</dbReference>
<feature type="non-terminal residue" evidence="2">
    <location>
        <position position="178"/>
    </location>
</feature>
<dbReference type="InterPro" id="IPR051786">
    <property type="entry name" value="ASN_synthetase/amidase"/>
</dbReference>
<accession>A0A381WVW3</accession>
<dbReference type="EMBL" id="UINC01012987">
    <property type="protein sequence ID" value="SVA56378.1"/>
    <property type="molecule type" value="Genomic_DNA"/>
</dbReference>
<evidence type="ECO:0000313" key="2">
    <source>
        <dbReference type="EMBL" id="SVA56378.1"/>
    </source>
</evidence>
<dbReference type="Pfam" id="PF13537">
    <property type="entry name" value="GATase_7"/>
    <property type="match status" value="1"/>
</dbReference>
<gene>
    <name evidence="2" type="ORF">METZ01_LOCUS109232</name>
</gene>
<dbReference type="InterPro" id="IPR029055">
    <property type="entry name" value="Ntn_hydrolases_N"/>
</dbReference>
<sequence length="178" mass="20378">MCGIYGITEKNPKIIKNIIEKCSHRGPNGSGIYSSENLTLGHNLLSITSSPKDGKQPWKSPKENVLIYNGEIFNYNDLLIKYKNKFFPKTTCDTELLSWLLDEYSYEKVIQNDIDSMHSFVFYNKRNNEIVLSRDHVGIKPLFFSTIKTGIIFSSEIKGLLNYVKDSNRIDRLALACT</sequence>
<organism evidence="2">
    <name type="scientific">marine metagenome</name>
    <dbReference type="NCBI Taxonomy" id="408172"/>
    <lineage>
        <taxon>unclassified sequences</taxon>
        <taxon>metagenomes</taxon>
        <taxon>ecological metagenomes</taxon>
    </lineage>
</organism>
<feature type="non-terminal residue" evidence="2">
    <location>
        <position position="1"/>
    </location>
</feature>
<dbReference type="PANTHER" id="PTHR43284:SF1">
    <property type="entry name" value="ASPARAGINE SYNTHETASE"/>
    <property type="match status" value="1"/>
</dbReference>
<name>A0A381WVW3_9ZZZZ</name>
<protein>
    <recommendedName>
        <fullName evidence="1">Glutamine amidotransferase type-2 domain-containing protein</fullName>
    </recommendedName>
</protein>
<evidence type="ECO:0000259" key="1">
    <source>
        <dbReference type="PROSITE" id="PS51278"/>
    </source>
</evidence>
<reference evidence="2" key="1">
    <citation type="submission" date="2018-05" db="EMBL/GenBank/DDBJ databases">
        <authorList>
            <person name="Lanie J.A."/>
            <person name="Ng W.-L."/>
            <person name="Kazmierczak K.M."/>
            <person name="Andrzejewski T.M."/>
            <person name="Davidsen T.M."/>
            <person name="Wayne K.J."/>
            <person name="Tettelin H."/>
            <person name="Glass J.I."/>
            <person name="Rusch D."/>
            <person name="Podicherti R."/>
            <person name="Tsui H.-C.T."/>
            <person name="Winkler M.E."/>
        </authorList>
    </citation>
    <scope>NUCLEOTIDE SEQUENCE</scope>
</reference>
<feature type="domain" description="Glutamine amidotransferase type-2" evidence="1">
    <location>
        <begin position="2"/>
        <end position="178"/>
    </location>
</feature>
<dbReference type="InterPro" id="IPR017932">
    <property type="entry name" value="GATase_2_dom"/>
</dbReference>
<dbReference type="Gene3D" id="3.60.20.10">
    <property type="entry name" value="Glutamine Phosphoribosylpyrophosphate, subunit 1, domain 1"/>
    <property type="match status" value="1"/>
</dbReference>